<dbReference type="OrthoDB" id="408631at2759"/>
<evidence type="ECO:0000313" key="3">
    <source>
        <dbReference type="EMBL" id="EXJ94238.1"/>
    </source>
</evidence>
<evidence type="ECO:0000256" key="1">
    <source>
        <dbReference type="ARBA" id="ARBA00022801"/>
    </source>
</evidence>
<dbReference type="PANTHER" id="PTHR48081:SF8">
    <property type="entry name" value="ALPHA_BETA HYDROLASE FOLD-3 DOMAIN-CONTAINING PROTEIN-RELATED"/>
    <property type="match status" value="1"/>
</dbReference>
<organism evidence="3 4">
    <name type="scientific">Capronia coronata CBS 617.96</name>
    <dbReference type="NCBI Taxonomy" id="1182541"/>
    <lineage>
        <taxon>Eukaryota</taxon>
        <taxon>Fungi</taxon>
        <taxon>Dikarya</taxon>
        <taxon>Ascomycota</taxon>
        <taxon>Pezizomycotina</taxon>
        <taxon>Eurotiomycetes</taxon>
        <taxon>Chaetothyriomycetidae</taxon>
        <taxon>Chaetothyriales</taxon>
        <taxon>Herpotrichiellaceae</taxon>
        <taxon>Capronia</taxon>
    </lineage>
</organism>
<evidence type="ECO:0000259" key="2">
    <source>
        <dbReference type="Pfam" id="PF07859"/>
    </source>
</evidence>
<dbReference type="RefSeq" id="XP_007721732.1">
    <property type="nucleotide sequence ID" value="XM_007723542.1"/>
</dbReference>
<reference evidence="3 4" key="1">
    <citation type="submission" date="2013-03" db="EMBL/GenBank/DDBJ databases">
        <title>The Genome Sequence of Capronia coronata CBS 617.96.</title>
        <authorList>
            <consortium name="The Broad Institute Genomics Platform"/>
            <person name="Cuomo C."/>
            <person name="de Hoog S."/>
            <person name="Gorbushina A."/>
            <person name="Walker B."/>
            <person name="Young S.K."/>
            <person name="Zeng Q."/>
            <person name="Gargeya S."/>
            <person name="Fitzgerald M."/>
            <person name="Haas B."/>
            <person name="Abouelleil A."/>
            <person name="Allen A.W."/>
            <person name="Alvarado L."/>
            <person name="Arachchi H.M."/>
            <person name="Berlin A.M."/>
            <person name="Chapman S.B."/>
            <person name="Gainer-Dewar J."/>
            <person name="Goldberg J."/>
            <person name="Griggs A."/>
            <person name="Gujja S."/>
            <person name="Hansen M."/>
            <person name="Howarth C."/>
            <person name="Imamovic A."/>
            <person name="Ireland A."/>
            <person name="Larimer J."/>
            <person name="McCowan C."/>
            <person name="Murphy C."/>
            <person name="Pearson M."/>
            <person name="Poon T.W."/>
            <person name="Priest M."/>
            <person name="Roberts A."/>
            <person name="Saif S."/>
            <person name="Shea T."/>
            <person name="Sisk P."/>
            <person name="Sykes S."/>
            <person name="Wortman J."/>
            <person name="Nusbaum C."/>
            <person name="Birren B."/>
        </authorList>
    </citation>
    <scope>NUCLEOTIDE SEQUENCE [LARGE SCALE GENOMIC DNA]</scope>
    <source>
        <strain evidence="3 4">CBS 617.96</strain>
    </source>
</reference>
<gene>
    <name evidence="3" type="ORF">A1O1_02631</name>
</gene>
<dbReference type="STRING" id="1182541.W9YNU6"/>
<comment type="caution">
    <text evidence="3">The sequence shown here is derived from an EMBL/GenBank/DDBJ whole genome shotgun (WGS) entry which is preliminary data.</text>
</comment>
<feature type="domain" description="Alpha/beta hydrolase fold-3" evidence="2">
    <location>
        <begin position="100"/>
        <end position="314"/>
    </location>
</feature>
<protein>
    <submittedName>
        <fullName evidence="3">Triacylglycerol lipase</fullName>
    </submittedName>
</protein>
<sequence length="339" mass="37077">MVAQIVHHTPYPIHPSVKDRLHPDYVAFYNKYLINQQPAHLQPIAVSRRGGSVVVCNSDPLPVGKSEDICIPRQESAGPEVSIRYFTPQGDPPGSGWPAVLYVHGGGWVFGDIDTENNVCTNMTVRSKCVVITTDYRLAPENPWPAAIHDTWEAFLWTVSQGAKLLNLDLGKMAVAGASAGANIAAVIVQNATLRPQPGVSICSQLLVVPITDNTANTYSNPTWKAFEFTAGLSAKKMLWYRQHYLPCQANWTHREASPLLASDEVFSRLPPANIIVGELDVLRHDGEEYARKLEANGVSAVVTVMEGMPHPFLAMDAVLDAGKRAITIMCEDLVRAFA</sequence>
<evidence type="ECO:0000313" key="4">
    <source>
        <dbReference type="Proteomes" id="UP000019484"/>
    </source>
</evidence>
<accession>W9YNU6</accession>
<dbReference type="eggNOG" id="KOG1515">
    <property type="taxonomic scope" value="Eukaryota"/>
</dbReference>
<name>W9YNU6_9EURO</name>
<dbReference type="InterPro" id="IPR013094">
    <property type="entry name" value="AB_hydrolase_3"/>
</dbReference>
<dbReference type="GO" id="GO:0016787">
    <property type="term" value="F:hydrolase activity"/>
    <property type="evidence" value="ECO:0007669"/>
    <property type="project" value="UniProtKB-KW"/>
</dbReference>
<dbReference type="Proteomes" id="UP000019484">
    <property type="component" value="Unassembled WGS sequence"/>
</dbReference>
<dbReference type="GeneID" id="19157531"/>
<dbReference type="PANTHER" id="PTHR48081">
    <property type="entry name" value="AB HYDROLASE SUPERFAMILY PROTEIN C4A8.06C"/>
    <property type="match status" value="1"/>
</dbReference>
<dbReference type="Gene3D" id="3.40.50.1820">
    <property type="entry name" value="alpha/beta hydrolase"/>
    <property type="match status" value="1"/>
</dbReference>
<dbReference type="InterPro" id="IPR029058">
    <property type="entry name" value="AB_hydrolase_fold"/>
</dbReference>
<dbReference type="SUPFAM" id="SSF53474">
    <property type="entry name" value="alpha/beta-Hydrolases"/>
    <property type="match status" value="1"/>
</dbReference>
<dbReference type="AlphaFoldDB" id="W9YNU6"/>
<dbReference type="HOGENOM" id="CLU_012494_6_2_1"/>
<keyword evidence="1" id="KW-0378">Hydrolase</keyword>
<dbReference type="InterPro" id="IPR050300">
    <property type="entry name" value="GDXG_lipolytic_enzyme"/>
</dbReference>
<proteinExistence type="predicted"/>
<dbReference type="EMBL" id="AMWN01000002">
    <property type="protein sequence ID" value="EXJ94238.1"/>
    <property type="molecule type" value="Genomic_DNA"/>
</dbReference>
<keyword evidence="4" id="KW-1185">Reference proteome</keyword>
<dbReference type="Pfam" id="PF07859">
    <property type="entry name" value="Abhydrolase_3"/>
    <property type="match status" value="1"/>
</dbReference>